<gene>
    <name evidence="2" type="ORF">L596_021211</name>
</gene>
<evidence type="ECO:0000259" key="1">
    <source>
        <dbReference type="PROSITE" id="PS50878"/>
    </source>
</evidence>
<accession>A0A4U5MVU0</accession>
<sequence>MDKTLEEAQPIEQAGFRKNCSTTEHLQAVNLLLQKAREYRFSIFMAFIDYEKAFDSVECVAIWNAAQRQGVHPKLVKLLQKIYEEASSRIQVGRAQVPIEVQRGVRQGDTISPKLFNAALEETFKELSWEDRGLNINGRRLSNLRFADNIVLIAESEEELQQLVAEQQEASRRSGLKINREKTKTMAAEEAHILLDGEPIEQVPSFIYLGQAIQTRRDPSKEIGRRISSGWNVFRKYGPFLSSASVQMRLKRRLFNQCILPAMLYGCETWATTKEARKKLAVAQRRMERRMAGVRLIDKRSNAWLRGVTKLKDVTETANRRKWSFAWKMTNANVEKWHTRIEAWRSPTTRPQGRPATRWIDDFAKKLGTKNWQRSARLEAHSSWCNLGV</sequence>
<reference evidence="2 3" key="2">
    <citation type="journal article" date="2019" name="G3 (Bethesda)">
        <title>Hybrid Assembly of the Genome of the Entomopathogenic Nematode Steinernema carpocapsae Identifies the X-Chromosome.</title>
        <authorList>
            <person name="Serra L."/>
            <person name="Macchietto M."/>
            <person name="Macias-Munoz A."/>
            <person name="McGill C.J."/>
            <person name="Rodriguez I.M."/>
            <person name="Rodriguez B."/>
            <person name="Murad R."/>
            <person name="Mortazavi A."/>
        </authorList>
    </citation>
    <scope>NUCLEOTIDE SEQUENCE [LARGE SCALE GENOMIC DNA]</scope>
    <source>
        <strain evidence="2 3">ALL</strain>
    </source>
</reference>
<feature type="domain" description="Reverse transcriptase" evidence="1">
    <location>
        <begin position="1"/>
        <end position="213"/>
    </location>
</feature>
<dbReference type="AlphaFoldDB" id="A0A4U5MVU0"/>
<dbReference type="PROSITE" id="PS50878">
    <property type="entry name" value="RT_POL"/>
    <property type="match status" value="1"/>
</dbReference>
<evidence type="ECO:0000313" key="3">
    <source>
        <dbReference type="Proteomes" id="UP000298663"/>
    </source>
</evidence>
<dbReference type="InterPro" id="IPR043502">
    <property type="entry name" value="DNA/RNA_pol_sf"/>
</dbReference>
<dbReference type="SUPFAM" id="SSF56672">
    <property type="entry name" value="DNA/RNA polymerases"/>
    <property type="match status" value="1"/>
</dbReference>
<proteinExistence type="predicted"/>
<dbReference type="OrthoDB" id="5860136at2759"/>
<dbReference type="Pfam" id="PF00078">
    <property type="entry name" value="RVT_1"/>
    <property type="match status" value="1"/>
</dbReference>
<dbReference type="InterPro" id="IPR000477">
    <property type="entry name" value="RT_dom"/>
</dbReference>
<keyword evidence="3" id="KW-1185">Reference proteome</keyword>
<dbReference type="Proteomes" id="UP000298663">
    <property type="component" value="Unassembled WGS sequence"/>
</dbReference>
<organism evidence="2 3">
    <name type="scientific">Steinernema carpocapsae</name>
    <name type="common">Entomopathogenic nematode</name>
    <dbReference type="NCBI Taxonomy" id="34508"/>
    <lineage>
        <taxon>Eukaryota</taxon>
        <taxon>Metazoa</taxon>
        <taxon>Ecdysozoa</taxon>
        <taxon>Nematoda</taxon>
        <taxon>Chromadorea</taxon>
        <taxon>Rhabditida</taxon>
        <taxon>Tylenchina</taxon>
        <taxon>Panagrolaimomorpha</taxon>
        <taxon>Strongyloidoidea</taxon>
        <taxon>Steinernematidae</taxon>
        <taxon>Steinernema</taxon>
    </lineage>
</organism>
<comment type="caution">
    <text evidence="2">The sequence shown here is derived from an EMBL/GenBank/DDBJ whole genome shotgun (WGS) entry which is preliminary data.</text>
</comment>
<reference evidence="2 3" key="1">
    <citation type="journal article" date="2015" name="Genome Biol.">
        <title>Comparative genomics of Steinernema reveals deeply conserved gene regulatory networks.</title>
        <authorList>
            <person name="Dillman A.R."/>
            <person name="Macchietto M."/>
            <person name="Porter C.F."/>
            <person name="Rogers A."/>
            <person name="Williams B."/>
            <person name="Antoshechkin I."/>
            <person name="Lee M.M."/>
            <person name="Goodwin Z."/>
            <person name="Lu X."/>
            <person name="Lewis E.E."/>
            <person name="Goodrich-Blair H."/>
            <person name="Stock S.P."/>
            <person name="Adams B.J."/>
            <person name="Sternberg P.W."/>
            <person name="Mortazavi A."/>
        </authorList>
    </citation>
    <scope>NUCLEOTIDE SEQUENCE [LARGE SCALE GENOMIC DNA]</scope>
    <source>
        <strain evidence="2 3">ALL</strain>
    </source>
</reference>
<dbReference type="STRING" id="34508.A0A4U5MVU0"/>
<dbReference type="EMBL" id="AZBU02000006">
    <property type="protein sequence ID" value="TKR73976.1"/>
    <property type="molecule type" value="Genomic_DNA"/>
</dbReference>
<dbReference type="CDD" id="cd01650">
    <property type="entry name" value="RT_nLTR_like"/>
    <property type="match status" value="1"/>
</dbReference>
<dbReference type="InterPro" id="IPR043128">
    <property type="entry name" value="Rev_trsase/Diguanyl_cyclase"/>
</dbReference>
<name>A0A4U5MVU0_STECR</name>
<dbReference type="PANTHER" id="PTHR47027:SF20">
    <property type="entry name" value="REVERSE TRANSCRIPTASE-LIKE PROTEIN WITH RNA-DIRECTED DNA POLYMERASE DOMAIN"/>
    <property type="match status" value="1"/>
</dbReference>
<evidence type="ECO:0000313" key="2">
    <source>
        <dbReference type="EMBL" id="TKR73976.1"/>
    </source>
</evidence>
<dbReference type="PANTHER" id="PTHR47027">
    <property type="entry name" value="REVERSE TRANSCRIPTASE DOMAIN-CONTAINING PROTEIN"/>
    <property type="match status" value="1"/>
</dbReference>
<protein>
    <recommendedName>
        <fullName evidence="1">Reverse transcriptase domain-containing protein</fullName>
    </recommendedName>
</protein>
<dbReference type="Gene3D" id="3.30.70.270">
    <property type="match status" value="1"/>
</dbReference>